<keyword evidence="5 15" id="KW-0812">Transmembrane</keyword>
<sequence length="152" mass="17123">MTILIQMVSFGLLVWLTLKFVWPPMIEAMRERREKIAEGLAAAEKGNQQLEEASAETDRVIREAREQASDIIAQANRRSTEMIEEAKADARREGERLLENARSQIDQDVARARAELRQELADLTALGASQILGREVDAKAHGEMLDRLANQL</sequence>
<evidence type="ECO:0000256" key="14">
    <source>
        <dbReference type="ARBA" id="ARBA00037847"/>
    </source>
</evidence>
<comment type="function">
    <text evidence="11 15">F(1)F(0) ATP synthase produces ATP from ADP in the presence of a proton or sodium gradient. F-type ATPases consist of two structural domains, F(1) containing the extramembraneous catalytic core and F(0) containing the membrane proton channel, linked together by a central stalk and a peripheral stalk. During catalysis, ATP synthesis in the catalytic domain of F(1) is coupled via a rotary mechanism of the central stalk subunits to proton translocation.</text>
</comment>
<evidence type="ECO:0000256" key="13">
    <source>
        <dbReference type="ARBA" id="ARBA00026054"/>
    </source>
</evidence>
<evidence type="ECO:0000256" key="3">
    <source>
        <dbReference type="ARBA" id="ARBA00022475"/>
    </source>
</evidence>
<evidence type="ECO:0000256" key="17">
    <source>
        <dbReference type="SAM" id="Coils"/>
    </source>
</evidence>
<comment type="caution">
    <text evidence="18">The sequence shown here is derived from an EMBL/GenBank/DDBJ whole genome shotgun (WGS) entry which is preliminary data.</text>
</comment>
<dbReference type="NCBIfam" id="TIGR01144">
    <property type="entry name" value="ATP_synt_b"/>
    <property type="match status" value="1"/>
</dbReference>
<comment type="function">
    <text evidence="12">Component of the F(0) channel, it forms part of the peripheral stalk, linking F(1) to F(0). The b'-subunit is a diverged and duplicated form of b found in plants and photosynthetic bacteria.</text>
</comment>
<evidence type="ECO:0000256" key="12">
    <source>
        <dbReference type="ARBA" id="ARBA00025614"/>
    </source>
</evidence>
<dbReference type="SUPFAM" id="SSF81573">
    <property type="entry name" value="F1F0 ATP synthase subunit B, membrane domain"/>
    <property type="match status" value="1"/>
</dbReference>
<dbReference type="HAMAP" id="MF_01398">
    <property type="entry name" value="ATP_synth_b_bprime"/>
    <property type="match status" value="1"/>
</dbReference>
<evidence type="ECO:0000256" key="9">
    <source>
        <dbReference type="ARBA" id="ARBA00023136"/>
    </source>
</evidence>
<dbReference type="RefSeq" id="WP_253449975.1">
    <property type="nucleotide sequence ID" value="NZ_JALJYF010000002.1"/>
</dbReference>
<dbReference type="Gene3D" id="1.20.5.620">
    <property type="entry name" value="F1F0 ATP synthase subunit B, membrane domain"/>
    <property type="match status" value="1"/>
</dbReference>
<keyword evidence="19" id="KW-1185">Reference proteome</keyword>
<comment type="subcellular location">
    <subcellularLocation>
        <location evidence="15">Cell membrane</location>
        <topology evidence="15">Single-pass membrane protein</topology>
    </subcellularLocation>
    <subcellularLocation>
        <location evidence="14">Endomembrane system</location>
        <topology evidence="14">Single-pass membrane protein</topology>
    </subcellularLocation>
</comment>
<dbReference type="CDD" id="cd06503">
    <property type="entry name" value="ATP-synt_Fo_b"/>
    <property type="match status" value="1"/>
</dbReference>
<comment type="similarity">
    <text evidence="1 15 16">Belongs to the ATPase B chain family.</text>
</comment>
<keyword evidence="3 15" id="KW-1003">Cell membrane</keyword>
<dbReference type="PANTHER" id="PTHR33445">
    <property type="entry name" value="ATP SYNTHASE SUBUNIT B', CHLOROPLASTIC"/>
    <property type="match status" value="1"/>
</dbReference>
<organism evidence="18 19">
    <name type="scientific">Natronospira proteinivora</name>
    <dbReference type="NCBI Taxonomy" id="1807133"/>
    <lineage>
        <taxon>Bacteria</taxon>
        <taxon>Pseudomonadati</taxon>
        <taxon>Pseudomonadota</taxon>
        <taxon>Gammaproteobacteria</taxon>
        <taxon>Natronospirales</taxon>
        <taxon>Natronospiraceae</taxon>
        <taxon>Natronospira</taxon>
    </lineage>
</organism>
<dbReference type="InterPro" id="IPR005864">
    <property type="entry name" value="ATP_synth_F0_bsu_bac"/>
</dbReference>
<evidence type="ECO:0000256" key="4">
    <source>
        <dbReference type="ARBA" id="ARBA00022547"/>
    </source>
</evidence>
<dbReference type="InterPro" id="IPR002146">
    <property type="entry name" value="ATP_synth_b/b'su_bac/chlpt"/>
</dbReference>
<dbReference type="InterPro" id="IPR050059">
    <property type="entry name" value="ATP_synthase_B_chain"/>
</dbReference>
<gene>
    <name evidence="15" type="primary">atpF</name>
    <name evidence="18" type="ORF">J2T60_002236</name>
</gene>
<proteinExistence type="inferred from homology"/>
<evidence type="ECO:0000256" key="15">
    <source>
        <dbReference type="HAMAP-Rule" id="MF_01398"/>
    </source>
</evidence>
<dbReference type="NCBIfam" id="NF004411">
    <property type="entry name" value="PRK05759.1-2"/>
    <property type="match status" value="1"/>
</dbReference>
<dbReference type="EMBL" id="JALJYF010000002">
    <property type="protein sequence ID" value="MCP1728236.1"/>
    <property type="molecule type" value="Genomic_DNA"/>
</dbReference>
<keyword evidence="2 15" id="KW-0813">Transport</keyword>
<protein>
    <recommendedName>
        <fullName evidence="15">ATP synthase subunit b</fullName>
    </recommendedName>
    <alternativeName>
        <fullName evidence="15">ATP synthase F(0) sector subunit b</fullName>
    </alternativeName>
    <alternativeName>
        <fullName evidence="15">ATPase subunit I</fullName>
    </alternativeName>
    <alternativeName>
        <fullName evidence="15">F-type ATPase subunit b</fullName>
        <shortName evidence="15">F-ATPase subunit b</shortName>
    </alternativeName>
</protein>
<dbReference type="Pfam" id="PF00430">
    <property type="entry name" value="ATP-synt_B"/>
    <property type="match status" value="1"/>
</dbReference>
<keyword evidence="17" id="KW-0175">Coiled coil</keyword>
<evidence type="ECO:0000256" key="11">
    <source>
        <dbReference type="ARBA" id="ARBA00025198"/>
    </source>
</evidence>
<keyword evidence="8 15" id="KW-0406">Ion transport</keyword>
<evidence type="ECO:0000313" key="18">
    <source>
        <dbReference type="EMBL" id="MCP1728236.1"/>
    </source>
</evidence>
<dbReference type="PANTHER" id="PTHR33445:SF1">
    <property type="entry name" value="ATP SYNTHASE SUBUNIT B"/>
    <property type="match status" value="1"/>
</dbReference>
<feature type="coiled-coil region" evidence="17">
    <location>
        <begin position="33"/>
        <end position="67"/>
    </location>
</feature>
<evidence type="ECO:0000256" key="10">
    <source>
        <dbReference type="ARBA" id="ARBA00023310"/>
    </source>
</evidence>
<dbReference type="InterPro" id="IPR028987">
    <property type="entry name" value="ATP_synth_B-like_membr_sf"/>
</dbReference>
<comment type="subunit">
    <text evidence="13">F-type ATPases have 2 components, F(1) - the catalytic core - and F(0) - the membrane proton channel. F(1) has five subunits: alpha(3), beta(3), gamma(1), delta(1), epsilon(1). F(0) has four main subunits: a(1), b(2) and c(10-14). The alpha and beta chains form an alternating ring which encloses part of the gamma chain. F(1) is attached to F(0) by a central stalk formed by the gamma and epsilon chains, while a peripheral stalk is formed by the delta and b chains.</text>
</comment>
<evidence type="ECO:0000256" key="8">
    <source>
        <dbReference type="ARBA" id="ARBA00023065"/>
    </source>
</evidence>
<reference evidence="18 19" key="1">
    <citation type="submission" date="2022-03" db="EMBL/GenBank/DDBJ databases">
        <title>Genomic Encyclopedia of Type Strains, Phase III (KMG-III): the genomes of soil and plant-associated and newly described type strains.</title>
        <authorList>
            <person name="Whitman W."/>
        </authorList>
    </citation>
    <scope>NUCLEOTIDE SEQUENCE [LARGE SCALE GENOMIC DNA]</scope>
    <source>
        <strain evidence="18 19">BSker1</strain>
    </source>
</reference>
<keyword evidence="9 15" id="KW-0472">Membrane</keyword>
<keyword evidence="10 15" id="KW-0066">ATP synthesis</keyword>
<evidence type="ECO:0000256" key="1">
    <source>
        <dbReference type="ARBA" id="ARBA00005513"/>
    </source>
</evidence>
<name>A0ABT1GAD4_9GAMM</name>
<evidence type="ECO:0000256" key="7">
    <source>
        <dbReference type="ARBA" id="ARBA00022989"/>
    </source>
</evidence>
<comment type="subunit">
    <text evidence="15">F-type ATPases have 2 components, F(1) - the catalytic core - and F(0) - the membrane proton channel. F(1) has five subunits: alpha(3), beta(3), gamma(1), delta(1), epsilon(1). F(0) has three main subunits: a(1), b(2) and c(10-14). The alpha and beta chains form an alternating ring which encloses part of the gamma chain. F(1) is attached to F(0) by a central stalk formed by the gamma and epsilon chains, while a peripheral stalk is formed by the delta and b chains.</text>
</comment>
<evidence type="ECO:0000313" key="19">
    <source>
        <dbReference type="Proteomes" id="UP001523550"/>
    </source>
</evidence>
<dbReference type="Proteomes" id="UP001523550">
    <property type="component" value="Unassembled WGS sequence"/>
</dbReference>
<keyword evidence="4 15" id="KW-0138">CF(0)</keyword>
<evidence type="ECO:0000256" key="6">
    <source>
        <dbReference type="ARBA" id="ARBA00022781"/>
    </source>
</evidence>
<accession>A0ABT1GAD4</accession>
<evidence type="ECO:0000256" key="5">
    <source>
        <dbReference type="ARBA" id="ARBA00022692"/>
    </source>
</evidence>
<keyword evidence="6 15" id="KW-0375">Hydrogen ion transport</keyword>
<keyword evidence="7 15" id="KW-1133">Transmembrane helix</keyword>
<evidence type="ECO:0000256" key="2">
    <source>
        <dbReference type="ARBA" id="ARBA00022448"/>
    </source>
</evidence>
<evidence type="ECO:0000256" key="16">
    <source>
        <dbReference type="RuleBase" id="RU003848"/>
    </source>
</evidence>